<dbReference type="PANTHER" id="PTHR43721">
    <property type="entry name" value="ELONGATION FACTOR TU-RELATED"/>
    <property type="match status" value="1"/>
</dbReference>
<dbReference type="Pfam" id="PF09107">
    <property type="entry name" value="WHD_3rd_SelB"/>
    <property type="match status" value="1"/>
</dbReference>
<dbReference type="InterPro" id="IPR015191">
    <property type="entry name" value="SelB_WHD4"/>
</dbReference>
<evidence type="ECO:0000259" key="9">
    <source>
        <dbReference type="PROSITE" id="PS51722"/>
    </source>
</evidence>
<dbReference type="SUPFAM" id="SSF46785">
    <property type="entry name" value="Winged helix' DNA-binding domain"/>
    <property type="match status" value="3"/>
</dbReference>
<dbReference type="PROSITE" id="PS51722">
    <property type="entry name" value="G_TR_2"/>
    <property type="match status" value="1"/>
</dbReference>
<dbReference type="GO" id="GO:0003746">
    <property type="term" value="F:translation elongation factor activity"/>
    <property type="evidence" value="ECO:0007669"/>
    <property type="project" value="UniProtKB-KW"/>
</dbReference>
<dbReference type="InterPro" id="IPR057335">
    <property type="entry name" value="Beta-barrel_SelB"/>
</dbReference>
<dbReference type="CDD" id="cd15491">
    <property type="entry name" value="selB_III"/>
    <property type="match status" value="1"/>
</dbReference>
<dbReference type="Pfam" id="PF25461">
    <property type="entry name" value="Beta-barrel_SelB"/>
    <property type="match status" value="1"/>
</dbReference>
<dbReference type="InterPro" id="IPR004161">
    <property type="entry name" value="EFTu-like_2"/>
</dbReference>
<keyword evidence="3" id="KW-0963">Cytoplasm</keyword>
<dbReference type="Pfam" id="PF21214">
    <property type="entry name" value="WHD_2nd_SelB_bact"/>
    <property type="match status" value="1"/>
</dbReference>
<keyword evidence="4" id="KW-0547">Nucleotide-binding</keyword>
<evidence type="ECO:0000256" key="2">
    <source>
        <dbReference type="ARBA" id="ARBA00015953"/>
    </source>
</evidence>
<dbReference type="InterPro" id="IPR015190">
    <property type="entry name" value="Elong_fac_SelB-wing-hlx_typ-2"/>
</dbReference>
<dbReference type="Proteomes" id="UP001597173">
    <property type="component" value="Unassembled WGS sequence"/>
</dbReference>
<dbReference type="CDD" id="cd04171">
    <property type="entry name" value="SelB"/>
    <property type="match status" value="1"/>
</dbReference>
<evidence type="ECO:0000313" key="11">
    <source>
        <dbReference type="Proteomes" id="UP001597173"/>
    </source>
</evidence>
<organism evidence="10 11">
    <name type="scientific">Mycoplana ramosa</name>
    <name type="common">Mycoplana bullata</name>
    <dbReference type="NCBI Taxonomy" id="40837"/>
    <lineage>
        <taxon>Bacteria</taxon>
        <taxon>Pseudomonadati</taxon>
        <taxon>Pseudomonadota</taxon>
        <taxon>Alphaproteobacteria</taxon>
        <taxon>Hyphomicrobiales</taxon>
        <taxon>Rhizobiaceae</taxon>
        <taxon>Mycoplana</taxon>
    </lineage>
</organism>
<dbReference type="Gene3D" id="1.10.10.10">
    <property type="entry name" value="Winged helix-like DNA-binding domain superfamily/Winged helix DNA-binding domain"/>
    <property type="match status" value="3"/>
</dbReference>
<protein>
    <recommendedName>
        <fullName evidence="2">Selenocysteine-specific elongation factor</fullName>
    </recommendedName>
    <alternativeName>
        <fullName evidence="8">SelB translation factor</fullName>
    </alternativeName>
</protein>
<dbReference type="InterPro" id="IPR031157">
    <property type="entry name" value="G_TR_CS"/>
</dbReference>
<dbReference type="PRINTS" id="PR00315">
    <property type="entry name" value="ELONGATNFCT"/>
</dbReference>
<evidence type="ECO:0000256" key="7">
    <source>
        <dbReference type="ARBA" id="ARBA00025526"/>
    </source>
</evidence>
<evidence type="ECO:0000256" key="8">
    <source>
        <dbReference type="ARBA" id="ARBA00031615"/>
    </source>
</evidence>
<accession>A0ABW3Z1I0</accession>
<reference evidence="11" key="1">
    <citation type="journal article" date="2019" name="Int. J. Syst. Evol. Microbiol.">
        <title>The Global Catalogue of Microorganisms (GCM) 10K type strain sequencing project: providing services to taxonomists for standard genome sequencing and annotation.</title>
        <authorList>
            <consortium name="The Broad Institute Genomics Platform"/>
            <consortium name="The Broad Institute Genome Sequencing Center for Infectious Disease"/>
            <person name="Wu L."/>
            <person name="Ma J."/>
        </authorList>
    </citation>
    <scope>NUCLEOTIDE SEQUENCE [LARGE SCALE GENOMIC DNA]</scope>
    <source>
        <strain evidence="11">CCUG 55609</strain>
    </source>
</reference>
<dbReference type="SUPFAM" id="SSF50465">
    <property type="entry name" value="EF-Tu/eEF-1alpha/eIF2-gamma C-terminal domain"/>
    <property type="match status" value="1"/>
</dbReference>
<dbReference type="Gene3D" id="2.40.30.10">
    <property type="entry name" value="Translation factors"/>
    <property type="match status" value="1"/>
</dbReference>
<name>A0ABW3Z1I0_MYCRA</name>
<keyword evidence="11" id="KW-1185">Reference proteome</keyword>
<feature type="domain" description="Tr-type G" evidence="9">
    <location>
        <begin position="1"/>
        <end position="172"/>
    </location>
</feature>
<evidence type="ECO:0000256" key="5">
    <source>
        <dbReference type="ARBA" id="ARBA00022917"/>
    </source>
</evidence>
<dbReference type="InterPro" id="IPR027417">
    <property type="entry name" value="P-loop_NTPase"/>
</dbReference>
<keyword evidence="10" id="KW-0251">Elongation factor</keyword>
<evidence type="ECO:0000256" key="1">
    <source>
        <dbReference type="ARBA" id="ARBA00004496"/>
    </source>
</evidence>
<dbReference type="SUPFAM" id="SSF52540">
    <property type="entry name" value="P-loop containing nucleoside triphosphate hydrolases"/>
    <property type="match status" value="1"/>
</dbReference>
<dbReference type="PROSITE" id="PS00301">
    <property type="entry name" value="G_TR_1"/>
    <property type="match status" value="1"/>
</dbReference>
<dbReference type="Gene3D" id="3.40.50.300">
    <property type="entry name" value="P-loop containing nucleotide triphosphate hydrolases"/>
    <property type="match status" value="1"/>
</dbReference>
<dbReference type="EMBL" id="JBHTNF010000017">
    <property type="protein sequence ID" value="MFD1330101.1"/>
    <property type="molecule type" value="Genomic_DNA"/>
</dbReference>
<dbReference type="PANTHER" id="PTHR43721:SF9">
    <property type="entry name" value="GTP-BINDING PROTEIN 1"/>
    <property type="match status" value="1"/>
</dbReference>
<comment type="function">
    <text evidence="7">Translation factor necessary for the incorporation of selenocysteine into proteins. It probably replaces EF-Tu for the insertion of selenocysteine directed by the UGA codon. SelB binds GTP and GDP.</text>
</comment>
<dbReference type="InterPro" id="IPR000795">
    <property type="entry name" value="T_Tr_GTP-bd_dom"/>
</dbReference>
<dbReference type="Pfam" id="PF03144">
    <property type="entry name" value="GTP_EFTU_D2"/>
    <property type="match status" value="1"/>
</dbReference>
<dbReference type="InterPro" id="IPR004535">
    <property type="entry name" value="Transl_elong_SelB"/>
</dbReference>
<dbReference type="InterPro" id="IPR036388">
    <property type="entry name" value="WH-like_DNA-bd_sf"/>
</dbReference>
<comment type="caution">
    <text evidence="10">The sequence shown here is derived from an EMBL/GenBank/DDBJ whole genome shotgun (WGS) entry which is preliminary data.</text>
</comment>
<comment type="subcellular location">
    <subcellularLocation>
        <location evidence="1">Cytoplasm</location>
    </subcellularLocation>
</comment>
<dbReference type="Pfam" id="PF00009">
    <property type="entry name" value="GTP_EFTU"/>
    <property type="match status" value="1"/>
</dbReference>
<evidence type="ECO:0000313" key="10">
    <source>
        <dbReference type="EMBL" id="MFD1330101.1"/>
    </source>
</evidence>
<evidence type="ECO:0000256" key="4">
    <source>
        <dbReference type="ARBA" id="ARBA00022741"/>
    </source>
</evidence>
<dbReference type="Pfam" id="PF09106">
    <property type="entry name" value="WHD_2nd_SelB"/>
    <property type="match status" value="1"/>
</dbReference>
<gene>
    <name evidence="10" type="primary">selB</name>
    <name evidence="10" type="ORF">ACFQ33_19610</name>
</gene>
<dbReference type="InterPro" id="IPR009000">
    <property type="entry name" value="Transl_B-barrel_sf"/>
</dbReference>
<dbReference type="SUPFAM" id="SSF50447">
    <property type="entry name" value="Translation proteins"/>
    <property type="match status" value="1"/>
</dbReference>
<sequence>MIIGTAGHIDHGKTSLVKALTQVDTDRLKEEKARGISIDLGFAYLPLPEDPEVILGFVDVPGHEKFIHTMLAGAASIDFVLLVVAADDGVMPQTREHLAIVDLLGISRGVAVITKSDLAPAERITEVEVAIRNELSATALAGIPIMAVSTRTGEGVPQLQAALAQAARGFGHRRDAARFRLAVDRSFTIQGVGTVVTGSVLSGRVSVGDHLTVSPSGKAVRVRSLHAQNRQSETGQAGDRCALNLAGDGISKAEIGRGDMVVSPTLHAPTGRIDATLRLLPSERRPLGQWFPARLHHASTEVGARIVLLGNDDLQPGSEGRVQLVLDRPIAAAVGDRYVIRDVSARRTIGGGRFLDLRGPQRKRRSAERAAQLSAHAIADPVAAARALLAIEPYSLDASVFLRDRALPEDTAAFARTLGAVVLPCGASALLMLPEPWREFRAALLEQLASFHAANPDLAGMGLERLRQVLQPRLPAPAFRAAVSMLLAEGPVSLDGVWLRLSSHEARMSAADELLWHRLLPFIGGEARFRPQRVRDIAGMLGEREADIRRLLKLAGRMGRVHEIAQDRFFLRDTIAEMIGIVTGMDARIDNGWFTAACFRDHVDSGRKVAIQILEFFDRSGMTIRRGDRRRINRSKLDLFGNLTQAGPGRDSFPVGSPEFKS</sequence>
<evidence type="ECO:0000256" key="6">
    <source>
        <dbReference type="ARBA" id="ARBA00023134"/>
    </source>
</evidence>
<evidence type="ECO:0000256" key="3">
    <source>
        <dbReference type="ARBA" id="ARBA00022490"/>
    </source>
</evidence>
<dbReference type="InterPro" id="IPR009001">
    <property type="entry name" value="Transl_elong_EF1A/Init_IF2_C"/>
</dbReference>
<dbReference type="CDD" id="cd03696">
    <property type="entry name" value="SelB_II"/>
    <property type="match status" value="1"/>
</dbReference>
<keyword evidence="5" id="KW-0648">Protein biosynthesis</keyword>
<keyword evidence="6" id="KW-0342">GTP-binding</keyword>
<dbReference type="NCBIfam" id="TIGR00475">
    <property type="entry name" value="selB"/>
    <property type="match status" value="1"/>
</dbReference>
<dbReference type="RefSeq" id="WP_374836296.1">
    <property type="nucleotide sequence ID" value="NZ_JBHEEW010000002.1"/>
</dbReference>
<dbReference type="InterPro" id="IPR036390">
    <property type="entry name" value="WH_DNA-bd_sf"/>
</dbReference>
<proteinExistence type="predicted"/>
<dbReference type="InterPro" id="IPR050055">
    <property type="entry name" value="EF-Tu_GTPase"/>
</dbReference>
<dbReference type="InterPro" id="IPR048931">
    <property type="entry name" value="WHD_2nd_SelB_bact"/>
</dbReference>